<evidence type="ECO:0000313" key="8">
    <source>
        <dbReference type="Proteomes" id="UP001156836"/>
    </source>
</evidence>
<keyword evidence="3" id="KW-0520">NAD</keyword>
<evidence type="ECO:0000256" key="1">
    <source>
        <dbReference type="ARBA" id="ARBA00005854"/>
    </source>
</evidence>
<dbReference type="Gene3D" id="3.40.50.720">
    <property type="entry name" value="NAD(P)-binding Rossmann-like Domain"/>
    <property type="match status" value="2"/>
</dbReference>
<comment type="similarity">
    <text evidence="1 4">Belongs to the D-isomer specific 2-hydroxyacid dehydrogenase family.</text>
</comment>
<evidence type="ECO:0000313" key="7">
    <source>
        <dbReference type="EMBL" id="GLS03317.1"/>
    </source>
</evidence>
<gene>
    <name evidence="7" type="primary">hprA</name>
    <name evidence="7" type="ORF">GCM10007860_04600</name>
</gene>
<dbReference type="Pfam" id="PF02826">
    <property type="entry name" value="2-Hacid_dh_C"/>
    <property type="match status" value="1"/>
</dbReference>
<evidence type="ECO:0000256" key="2">
    <source>
        <dbReference type="ARBA" id="ARBA00023002"/>
    </source>
</evidence>
<keyword evidence="2 4" id="KW-0560">Oxidoreductase</keyword>
<dbReference type="InterPro" id="IPR006139">
    <property type="entry name" value="D-isomer_2_OHA_DH_cat_dom"/>
</dbReference>
<dbReference type="RefSeq" id="WP_018747768.1">
    <property type="nucleotide sequence ID" value="NZ_BSOZ01000003.1"/>
</dbReference>
<organism evidence="7 8">
    <name type="scientific">Chitiniphilus shinanonensis</name>
    <dbReference type="NCBI Taxonomy" id="553088"/>
    <lineage>
        <taxon>Bacteria</taxon>
        <taxon>Pseudomonadati</taxon>
        <taxon>Pseudomonadota</taxon>
        <taxon>Betaproteobacteria</taxon>
        <taxon>Neisseriales</taxon>
        <taxon>Chitinibacteraceae</taxon>
        <taxon>Chitiniphilus</taxon>
    </lineage>
</organism>
<feature type="domain" description="D-isomer specific 2-hydroxyacid dehydrogenase catalytic" evidence="5">
    <location>
        <begin position="32"/>
        <end position="314"/>
    </location>
</feature>
<evidence type="ECO:0000256" key="4">
    <source>
        <dbReference type="RuleBase" id="RU003719"/>
    </source>
</evidence>
<dbReference type="PANTHER" id="PTHR43761:SF1">
    <property type="entry name" value="D-ISOMER SPECIFIC 2-HYDROXYACID DEHYDROGENASE CATALYTIC DOMAIN-CONTAINING PROTEIN-RELATED"/>
    <property type="match status" value="1"/>
</dbReference>
<dbReference type="InterPro" id="IPR036291">
    <property type="entry name" value="NAD(P)-bd_dom_sf"/>
</dbReference>
<dbReference type="PROSITE" id="PS00671">
    <property type="entry name" value="D_2_HYDROXYACID_DH_3"/>
    <property type="match status" value="1"/>
</dbReference>
<accession>A0ABQ6BPW5</accession>
<feature type="domain" description="D-isomer specific 2-hydroxyacid dehydrogenase NAD-binding" evidence="6">
    <location>
        <begin position="107"/>
        <end position="286"/>
    </location>
</feature>
<evidence type="ECO:0000259" key="6">
    <source>
        <dbReference type="Pfam" id="PF02826"/>
    </source>
</evidence>
<keyword evidence="8" id="KW-1185">Reference proteome</keyword>
<sequence length="316" mass="33558">MSQPQIVFLDRDTLPVPVHRPASPHQWIEYPASSVAQAAERLGGAAVAITNKVPITAEVLAAAPLLKLVAVAATGYNIIDLDACRARGVAVCNIRDYAIHGVAEHTLMLLLALARQLPAYRADVQDGAWQRAPGFCHFGAPMRDLAGLRLCLIGAGALGQATAHLARAFGMDVRFVERRGADTVRDGYLDFDSALASADVLSLHCPLTDDTRNLIDAAALARMKPGALLLNTARGGLVDEAALLAALQTGHLGGAGIDVLHEEPPRRGNPLLDVSLPNLIVTPHVAWASEQTMQRLAGQLTDNIDAFLKGEPRNLV</sequence>
<dbReference type="InterPro" id="IPR050418">
    <property type="entry name" value="D-iso_2-hydroxyacid_DH_PdxB"/>
</dbReference>
<reference evidence="8" key="1">
    <citation type="journal article" date="2019" name="Int. J. Syst. Evol. Microbiol.">
        <title>The Global Catalogue of Microorganisms (GCM) 10K type strain sequencing project: providing services to taxonomists for standard genome sequencing and annotation.</title>
        <authorList>
            <consortium name="The Broad Institute Genomics Platform"/>
            <consortium name="The Broad Institute Genome Sequencing Center for Infectious Disease"/>
            <person name="Wu L."/>
            <person name="Ma J."/>
        </authorList>
    </citation>
    <scope>NUCLEOTIDE SEQUENCE [LARGE SCALE GENOMIC DNA]</scope>
    <source>
        <strain evidence="8">NBRC 104970</strain>
    </source>
</reference>
<dbReference type="EMBL" id="BSOZ01000003">
    <property type="protein sequence ID" value="GLS03317.1"/>
    <property type="molecule type" value="Genomic_DNA"/>
</dbReference>
<evidence type="ECO:0000259" key="5">
    <source>
        <dbReference type="Pfam" id="PF00389"/>
    </source>
</evidence>
<protein>
    <submittedName>
        <fullName evidence="7">Glycerate dehydrogenase</fullName>
    </submittedName>
</protein>
<proteinExistence type="inferred from homology"/>
<dbReference type="InterPro" id="IPR006140">
    <property type="entry name" value="D-isomer_DH_NAD-bd"/>
</dbReference>
<dbReference type="SUPFAM" id="SSF52283">
    <property type="entry name" value="Formate/glycerate dehydrogenase catalytic domain-like"/>
    <property type="match status" value="1"/>
</dbReference>
<name>A0ABQ6BPW5_9NEIS</name>
<dbReference type="Proteomes" id="UP001156836">
    <property type="component" value="Unassembled WGS sequence"/>
</dbReference>
<dbReference type="InterPro" id="IPR029753">
    <property type="entry name" value="D-isomer_DH_CS"/>
</dbReference>
<dbReference type="CDD" id="cd12162">
    <property type="entry name" value="2-Hacid_dh_4"/>
    <property type="match status" value="1"/>
</dbReference>
<evidence type="ECO:0000256" key="3">
    <source>
        <dbReference type="ARBA" id="ARBA00023027"/>
    </source>
</evidence>
<dbReference type="PROSITE" id="PS00670">
    <property type="entry name" value="D_2_HYDROXYACID_DH_2"/>
    <property type="match status" value="1"/>
</dbReference>
<dbReference type="PANTHER" id="PTHR43761">
    <property type="entry name" value="D-ISOMER SPECIFIC 2-HYDROXYACID DEHYDROGENASE FAMILY PROTEIN (AFU_ORTHOLOGUE AFUA_1G13630)"/>
    <property type="match status" value="1"/>
</dbReference>
<comment type="caution">
    <text evidence="7">The sequence shown here is derived from an EMBL/GenBank/DDBJ whole genome shotgun (WGS) entry which is preliminary data.</text>
</comment>
<dbReference type="Pfam" id="PF00389">
    <property type="entry name" value="2-Hacid_dh"/>
    <property type="match status" value="1"/>
</dbReference>
<dbReference type="SUPFAM" id="SSF51735">
    <property type="entry name" value="NAD(P)-binding Rossmann-fold domains"/>
    <property type="match status" value="1"/>
</dbReference>